<dbReference type="Proteomes" id="UP000680045">
    <property type="component" value="Unassembled WGS sequence"/>
</dbReference>
<reference evidence="1" key="1">
    <citation type="submission" date="2021-04" db="EMBL/GenBank/DDBJ databases">
        <title>Whole genome sequencing of Enterococci isolates from hospitalized patients.</title>
        <authorList>
            <person name="Ogoti B.M."/>
            <person name="Onyambu F.G."/>
        </authorList>
    </citation>
    <scope>NUCLEOTIDE SEQUENCE</scope>
    <source>
        <strain evidence="1">242</strain>
    </source>
</reference>
<name>A0A941FI58_9BACI</name>
<protein>
    <submittedName>
        <fullName evidence="1">Uncharacterized protein</fullName>
    </submittedName>
</protein>
<evidence type="ECO:0000313" key="1">
    <source>
        <dbReference type="EMBL" id="MBR8645238.1"/>
    </source>
</evidence>
<evidence type="ECO:0000313" key="2">
    <source>
        <dbReference type="Proteomes" id="UP000680045"/>
    </source>
</evidence>
<organism evidence="1 2">
    <name type="scientific">Peribacillus frigoritolerans</name>
    <dbReference type="NCBI Taxonomy" id="450367"/>
    <lineage>
        <taxon>Bacteria</taxon>
        <taxon>Bacillati</taxon>
        <taxon>Bacillota</taxon>
        <taxon>Bacilli</taxon>
        <taxon>Bacillales</taxon>
        <taxon>Bacillaceae</taxon>
        <taxon>Peribacillus</taxon>
    </lineage>
</organism>
<dbReference type="EMBL" id="JAGTPW010000030">
    <property type="protein sequence ID" value="MBR8645238.1"/>
    <property type="molecule type" value="Genomic_DNA"/>
</dbReference>
<gene>
    <name evidence="1" type="ORF">KEH51_16710</name>
</gene>
<dbReference type="InterPro" id="IPR029063">
    <property type="entry name" value="SAM-dependent_MTases_sf"/>
</dbReference>
<sequence>MLIQCINQREAHERAIQDARQAGFHNLANDLQTEYYTTIPFLEKVLEANGYKVNFERCNQFVWIMEAEKL</sequence>
<proteinExistence type="predicted"/>
<accession>A0A941FI58</accession>
<comment type="caution">
    <text evidence="1">The sequence shown here is derived from an EMBL/GenBank/DDBJ whole genome shotgun (WGS) entry which is preliminary data.</text>
</comment>
<dbReference type="Gene3D" id="3.40.50.150">
    <property type="entry name" value="Vaccinia Virus protein VP39"/>
    <property type="match status" value="1"/>
</dbReference>
<dbReference type="AlphaFoldDB" id="A0A941FI58"/>